<dbReference type="HAMAP" id="MF_01103">
    <property type="entry name" value="UPF0291"/>
    <property type="match status" value="1"/>
</dbReference>
<protein>
    <recommendedName>
        <fullName evidence="2">UPF0291 protein ASU35_09705</fullName>
    </recommendedName>
</protein>
<dbReference type="OrthoDB" id="390105at2"/>
<dbReference type="GO" id="GO:0005737">
    <property type="term" value="C:cytoplasm"/>
    <property type="evidence" value="ECO:0007669"/>
    <property type="project" value="UniProtKB-SubCell"/>
</dbReference>
<dbReference type="EMBL" id="LNAM01000149">
    <property type="protein sequence ID" value="KSV59265.1"/>
    <property type="molecule type" value="Genomic_DNA"/>
</dbReference>
<comment type="similarity">
    <text evidence="2">Belongs to the UPF0291 family.</text>
</comment>
<keyword evidence="1 2" id="KW-0963">Cytoplasm</keyword>
<dbReference type="Pfam" id="PF05979">
    <property type="entry name" value="DUF896"/>
    <property type="match status" value="1"/>
</dbReference>
<organism evidence="3 4">
    <name type="scientific">Acetivibrio ethanolgignens</name>
    <dbReference type="NCBI Taxonomy" id="290052"/>
    <lineage>
        <taxon>Bacteria</taxon>
        <taxon>Bacillati</taxon>
        <taxon>Bacillota</taxon>
        <taxon>Clostridia</taxon>
        <taxon>Eubacteriales</taxon>
        <taxon>Oscillospiraceae</taxon>
        <taxon>Acetivibrio</taxon>
    </lineage>
</organism>
<keyword evidence="4" id="KW-1185">Reference proteome</keyword>
<dbReference type="PANTHER" id="PTHR37300">
    <property type="entry name" value="UPF0291 PROTEIN CBO2609/CLC_2481"/>
    <property type="match status" value="1"/>
</dbReference>
<comment type="subcellular location">
    <subcellularLocation>
        <location evidence="2">Cytoplasm</location>
    </subcellularLocation>
</comment>
<dbReference type="Gene3D" id="1.10.287.540">
    <property type="entry name" value="Helix hairpin bin"/>
    <property type="match status" value="1"/>
</dbReference>
<dbReference type="SUPFAM" id="SSF158221">
    <property type="entry name" value="YnzC-like"/>
    <property type="match status" value="1"/>
</dbReference>
<name>A0A0V8QFB5_9FIRM</name>
<evidence type="ECO:0000313" key="3">
    <source>
        <dbReference type="EMBL" id="KSV59265.1"/>
    </source>
</evidence>
<dbReference type="RefSeq" id="WP_058352495.1">
    <property type="nucleotide sequence ID" value="NZ_CABMMD010000149.1"/>
</dbReference>
<evidence type="ECO:0000313" key="4">
    <source>
        <dbReference type="Proteomes" id="UP000054874"/>
    </source>
</evidence>
<dbReference type="InterPro" id="IPR009242">
    <property type="entry name" value="DUF896"/>
</dbReference>
<dbReference type="STRING" id="290052.ASU35_09705"/>
<proteinExistence type="inferred from homology"/>
<dbReference type="Proteomes" id="UP000054874">
    <property type="component" value="Unassembled WGS sequence"/>
</dbReference>
<dbReference type="AlphaFoldDB" id="A0A0V8QFB5"/>
<dbReference type="PANTHER" id="PTHR37300:SF1">
    <property type="entry name" value="UPF0291 PROTEIN YNZC"/>
    <property type="match status" value="1"/>
</dbReference>
<evidence type="ECO:0000256" key="1">
    <source>
        <dbReference type="ARBA" id="ARBA00022490"/>
    </source>
</evidence>
<evidence type="ECO:0000256" key="2">
    <source>
        <dbReference type="HAMAP-Rule" id="MF_01103"/>
    </source>
</evidence>
<gene>
    <name evidence="3" type="ORF">ASU35_09705</name>
</gene>
<sequence>MDEAMIKRINELYHKSKNTGLTSEEKIEQADLRSEYIKAVRQNLKSQLNNISLLNPDGTITDLSDKDPDKKRE</sequence>
<accession>A0A0V8QFB5</accession>
<reference evidence="3 4" key="1">
    <citation type="submission" date="2015-11" db="EMBL/GenBank/DDBJ databases">
        <title>Butyribacter intestini gen. nov., sp. nov., a butyric acid-producing bacterium of the family Lachnospiraceae isolated from the human faeces.</title>
        <authorList>
            <person name="Zou Y."/>
            <person name="Xue W."/>
            <person name="Luo G."/>
            <person name="Lv M."/>
        </authorList>
    </citation>
    <scope>NUCLEOTIDE SEQUENCE [LARGE SCALE GENOMIC DNA]</scope>
    <source>
        <strain evidence="3 4">ACET-33324</strain>
    </source>
</reference>
<comment type="caution">
    <text evidence="3">The sequence shown here is derived from an EMBL/GenBank/DDBJ whole genome shotgun (WGS) entry which is preliminary data.</text>
</comment>